<keyword evidence="6 8" id="KW-0057">Aromatic amino acid biosynthesis</keyword>
<evidence type="ECO:0000259" key="9">
    <source>
        <dbReference type="Pfam" id="PF00275"/>
    </source>
</evidence>
<feature type="binding site" evidence="8">
    <location>
        <position position="28"/>
    </location>
    <ligand>
        <name>3-phosphoshikimate</name>
        <dbReference type="ChEBI" id="CHEBI:145989"/>
    </ligand>
</feature>
<evidence type="ECO:0000256" key="6">
    <source>
        <dbReference type="ARBA" id="ARBA00023141"/>
    </source>
</evidence>
<feature type="binding site" evidence="8">
    <location>
        <position position="123"/>
    </location>
    <ligand>
        <name>phosphoenolpyruvate</name>
        <dbReference type="ChEBI" id="CHEBI:58702"/>
    </ligand>
</feature>
<comment type="subcellular location">
    <subcellularLocation>
        <location evidence="8">Cytoplasm</location>
    </subcellularLocation>
</comment>
<comment type="pathway">
    <text evidence="1 8">Metabolic intermediate biosynthesis; chorismate biosynthesis; chorismate from D-erythrose 4-phosphate and phosphoenolpyruvate: step 6/7.</text>
</comment>
<evidence type="ECO:0000256" key="2">
    <source>
        <dbReference type="ARBA" id="ARBA00009948"/>
    </source>
</evidence>
<dbReference type="GO" id="GO:0005737">
    <property type="term" value="C:cytoplasm"/>
    <property type="evidence" value="ECO:0007669"/>
    <property type="project" value="UniProtKB-SubCell"/>
</dbReference>
<keyword evidence="5 8" id="KW-0808">Transferase</keyword>
<feature type="binding site" evidence="8">
    <location>
        <position position="388"/>
    </location>
    <ligand>
        <name>phosphoenolpyruvate</name>
        <dbReference type="ChEBI" id="CHEBI:58702"/>
    </ligand>
</feature>
<feature type="binding site" evidence="8">
    <location>
        <position position="346"/>
    </location>
    <ligand>
        <name>phosphoenolpyruvate</name>
        <dbReference type="ChEBI" id="CHEBI:58702"/>
    </ligand>
</feature>
<dbReference type="PROSITE" id="PS00104">
    <property type="entry name" value="EPSP_SYNTHASE_1"/>
    <property type="match status" value="1"/>
</dbReference>
<dbReference type="EC" id="2.5.1.19" evidence="8"/>
<feature type="binding site" evidence="8">
    <location>
        <position position="24"/>
    </location>
    <ligand>
        <name>3-phosphoshikimate</name>
        <dbReference type="ChEBI" id="CHEBI:145989"/>
    </ligand>
</feature>
<dbReference type="UniPathway" id="UPA00053">
    <property type="reaction ID" value="UER00089"/>
</dbReference>
<evidence type="ECO:0000256" key="4">
    <source>
        <dbReference type="ARBA" id="ARBA00022605"/>
    </source>
</evidence>
<feature type="binding site" evidence="8">
    <location>
        <position position="170"/>
    </location>
    <ligand>
        <name>3-phosphoshikimate</name>
        <dbReference type="ChEBI" id="CHEBI:145989"/>
    </ligand>
</feature>
<keyword evidence="4 8" id="KW-0028">Amino-acid biosynthesis</keyword>
<evidence type="ECO:0000256" key="1">
    <source>
        <dbReference type="ARBA" id="ARBA00004811"/>
    </source>
</evidence>
<dbReference type="PROSITE" id="PS00885">
    <property type="entry name" value="EPSP_SYNTHASE_2"/>
    <property type="match status" value="1"/>
</dbReference>
<dbReference type="GO" id="GO:0009073">
    <property type="term" value="P:aromatic amino acid family biosynthetic process"/>
    <property type="evidence" value="ECO:0007669"/>
    <property type="project" value="UniProtKB-KW"/>
</dbReference>
<dbReference type="GO" id="GO:0008652">
    <property type="term" value="P:amino acid biosynthetic process"/>
    <property type="evidence" value="ECO:0007669"/>
    <property type="project" value="UniProtKB-KW"/>
</dbReference>
<reference evidence="10" key="1">
    <citation type="submission" date="2014-07" db="EMBL/GenBank/DDBJ databases">
        <authorList>
            <person name="Urmite Genomes Urmite Genomes"/>
        </authorList>
    </citation>
    <scope>NUCLEOTIDE SEQUENCE</scope>
    <source>
        <strain evidence="10">13S34_air</strain>
    </source>
</reference>
<dbReference type="InterPro" id="IPR001986">
    <property type="entry name" value="Enolpyruvate_Tfrase_dom"/>
</dbReference>
<gene>
    <name evidence="10" type="primary">aroA1</name>
    <name evidence="8" type="synonym">aroA</name>
    <name evidence="10" type="ORF">BN1050_02160</name>
</gene>
<dbReference type="HAMAP" id="MF_00210">
    <property type="entry name" value="EPSP_synth"/>
    <property type="match status" value="1"/>
</dbReference>
<protein>
    <recommendedName>
        <fullName evidence="8">3-phosphoshikimate 1-carboxyvinyltransferase</fullName>
        <ecNumber evidence="8">2.5.1.19</ecNumber>
    </recommendedName>
    <alternativeName>
        <fullName evidence="8">5-enolpyruvylshikimate-3-phosphate synthase</fullName>
        <shortName evidence="8">EPSP synthase</shortName>
        <shortName evidence="8">EPSPS</shortName>
    </alternativeName>
</protein>
<feature type="binding site" evidence="8">
    <location>
        <position position="170"/>
    </location>
    <ligand>
        <name>phosphoenolpyruvate</name>
        <dbReference type="ChEBI" id="CHEBI:58702"/>
    </ligand>
</feature>
<dbReference type="HOGENOM" id="CLU_024321_0_1_9"/>
<comment type="similarity">
    <text evidence="2 8">Belongs to the EPSP synthase family.</text>
</comment>
<dbReference type="Pfam" id="PF00275">
    <property type="entry name" value="EPSP_synthase"/>
    <property type="match status" value="1"/>
</dbReference>
<organism evidence="10">
    <name type="scientific">Metalysinibacillus saudimassiliensis</name>
    <dbReference type="NCBI Taxonomy" id="1461583"/>
    <lineage>
        <taxon>Bacteria</taxon>
        <taxon>Bacillati</taxon>
        <taxon>Bacillota</taxon>
        <taxon>Bacilli</taxon>
        <taxon>Bacillales</taxon>
        <taxon>Caryophanaceae</taxon>
        <taxon>Metalysinibacillus</taxon>
    </lineage>
</organism>
<evidence type="ECO:0000256" key="5">
    <source>
        <dbReference type="ARBA" id="ARBA00022679"/>
    </source>
</evidence>
<dbReference type="InterPro" id="IPR006264">
    <property type="entry name" value="EPSP_synthase"/>
</dbReference>
<dbReference type="InterPro" id="IPR023193">
    <property type="entry name" value="EPSP_synthase_CS"/>
</dbReference>
<evidence type="ECO:0000313" key="10">
    <source>
        <dbReference type="EMBL" id="CEA04817.1"/>
    </source>
</evidence>
<dbReference type="PATRIC" id="fig|1461583.4.peg.2079"/>
<dbReference type="PANTHER" id="PTHR21090:SF5">
    <property type="entry name" value="PENTAFUNCTIONAL AROM POLYPEPTIDE"/>
    <property type="match status" value="1"/>
</dbReference>
<comment type="subunit">
    <text evidence="8">Monomer.</text>
</comment>
<dbReference type="AlphaFoldDB" id="A0A078MHC9"/>
<dbReference type="NCBIfam" id="TIGR01356">
    <property type="entry name" value="aroA"/>
    <property type="match status" value="1"/>
</dbReference>
<proteinExistence type="inferred from homology"/>
<accession>A0A078MHC9</accession>
<dbReference type="GO" id="GO:0009423">
    <property type="term" value="P:chorismate biosynthetic process"/>
    <property type="evidence" value="ECO:0007669"/>
    <property type="project" value="UniProtKB-UniRule"/>
</dbReference>
<name>A0A078MHC9_9BACL</name>
<feature type="binding site" evidence="8">
    <location>
        <position position="168"/>
    </location>
    <ligand>
        <name>3-phosphoshikimate</name>
        <dbReference type="ChEBI" id="CHEBI:145989"/>
    </ligand>
</feature>
<feature type="binding site" evidence="8">
    <location>
        <position position="95"/>
    </location>
    <ligand>
        <name>phosphoenolpyruvate</name>
        <dbReference type="ChEBI" id="CHEBI:58702"/>
    </ligand>
</feature>
<feature type="binding site" evidence="8">
    <location>
        <position position="23"/>
    </location>
    <ligand>
        <name>phosphoenolpyruvate</name>
        <dbReference type="ChEBI" id="CHEBI:58702"/>
    </ligand>
</feature>
<sequence>MTEKTLHYLNCTLQGAVTVPGDKSVSHRSIMFGAMATGTTTVEGFLLGEDCLDTIKCFRKLGVTIDVQGTNVTITSPGIAAWQEPSEVLYTGNSGTTTRLMLGVLAGSKVHSIMTGDASIAKRPMRRVVDPLRLMEADIRGRANGQFTPLAIQGKTLKAIDYKMPVASAQVKSAILLAGLHAEGTTIVREDVVSRDHTERMLRQFGVTVATEGGVASLAGGQTLTATHVAVPGDISSAAFFLVAGAIVPNSEVVLDNVGMNETRDGIIDVLRAMNVNLRVSNEMNGAEPTATLTVTSSTLQSTTIGGALIPRLIDEIPILALLATQAHGTTIIRDAEELKVKETDRITAVVDELTKLGATIEATNDGMVITGPTPLHGAHLRSYGDHRIGMMGAIAALIADGEVTIDDTACIAISYPNFFEHIEQLTKSLS</sequence>
<comment type="caution">
    <text evidence="8">Lacks conserved residue(s) required for the propagation of feature annotation.</text>
</comment>
<dbReference type="GO" id="GO:0003866">
    <property type="term" value="F:3-phosphoshikimate 1-carboxyvinyltransferase activity"/>
    <property type="evidence" value="ECO:0007669"/>
    <property type="project" value="UniProtKB-UniRule"/>
</dbReference>
<comment type="catalytic activity">
    <reaction evidence="7">
        <text>3-phosphoshikimate + phosphoenolpyruvate = 5-O-(1-carboxyvinyl)-3-phosphoshikimate + phosphate</text>
        <dbReference type="Rhea" id="RHEA:21256"/>
        <dbReference type="ChEBI" id="CHEBI:43474"/>
        <dbReference type="ChEBI" id="CHEBI:57701"/>
        <dbReference type="ChEBI" id="CHEBI:58702"/>
        <dbReference type="ChEBI" id="CHEBI:145989"/>
        <dbReference type="EC" id="2.5.1.19"/>
    </reaction>
    <physiologicalReaction direction="left-to-right" evidence="7">
        <dbReference type="Rhea" id="RHEA:21257"/>
    </physiologicalReaction>
</comment>
<dbReference type="FunFam" id="3.65.10.10:FF:000005">
    <property type="entry name" value="3-phosphoshikimate 1-carboxyvinyltransferase"/>
    <property type="match status" value="1"/>
</dbReference>
<evidence type="ECO:0000256" key="7">
    <source>
        <dbReference type="ARBA" id="ARBA00044633"/>
    </source>
</evidence>
<dbReference type="CDD" id="cd01556">
    <property type="entry name" value="EPSP_synthase"/>
    <property type="match status" value="1"/>
</dbReference>
<feature type="binding site" evidence="8">
    <location>
        <position position="315"/>
    </location>
    <ligand>
        <name>3-phosphoshikimate</name>
        <dbReference type="ChEBI" id="CHEBI:145989"/>
    </ligand>
</feature>
<dbReference type="PANTHER" id="PTHR21090">
    <property type="entry name" value="AROM/DEHYDROQUINATE SYNTHASE"/>
    <property type="match status" value="1"/>
</dbReference>
<evidence type="ECO:0000256" key="8">
    <source>
        <dbReference type="HAMAP-Rule" id="MF_00210"/>
    </source>
</evidence>
<dbReference type="SUPFAM" id="SSF55205">
    <property type="entry name" value="EPT/RTPC-like"/>
    <property type="match status" value="1"/>
</dbReference>
<evidence type="ECO:0000256" key="3">
    <source>
        <dbReference type="ARBA" id="ARBA00022490"/>
    </source>
</evidence>
<keyword evidence="3 8" id="KW-0963">Cytoplasm</keyword>
<dbReference type="PIRSF" id="PIRSF000505">
    <property type="entry name" value="EPSPS"/>
    <property type="match status" value="1"/>
</dbReference>
<dbReference type="Gene3D" id="3.65.10.10">
    <property type="entry name" value="Enolpyruvate transferase domain"/>
    <property type="match status" value="2"/>
</dbReference>
<dbReference type="InterPro" id="IPR036968">
    <property type="entry name" value="Enolpyruvate_Tfrase_sf"/>
</dbReference>
<feature type="binding site" evidence="8">
    <location>
        <position position="342"/>
    </location>
    <ligand>
        <name>3-phosphoshikimate</name>
        <dbReference type="ChEBI" id="CHEBI:145989"/>
    </ligand>
</feature>
<feature type="binding site" evidence="8">
    <location>
        <position position="23"/>
    </location>
    <ligand>
        <name>3-phosphoshikimate</name>
        <dbReference type="ChEBI" id="CHEBI:145989"/>
    </ligand>
</feature>
<comment type="function">
    <text evidence="8">Catalyzes the transfer of the enolpyruvyl moiety of phosphoenolpyruvate (PEP) to the 5-hydroxyl of shikimate-3-phosphate (S3P) to produce enolpyruvyl shikimate-3-phosphate and inorganic phosphate.</text>
</comment>
<feature type="domain" description="Enolpyruvate transferase" evidence="9">
    <location>
        <begin position="13"/>
        <end position="422"/>
    </location>
</feature>
<dbReference type="EMBL" id="LN483076">
    <property type="protein sequence ID" value="CEA04817.1"/>
    <property type="molecule type" value="Genomic_DNA"/>
</dbReference>
<dbReference type="InterPro" id="IPR013792">
    <property type="entry name" value="RNA3'P_cycl/enolpyr_Trfase_a/b"/>
</dbReference>
<feature type="active site" description="Proton acceptor" evidence="8">
    <location>
        <position position="315"/>
    </location>
</feature>